<comment type="caution">
    <text evidence="1">The sequence shown here is derived from an EMBL/GenBank/DDBJ whole genome shotgun (WGS) entry which is preliminary data.</text>
</comment>
<dbReference type="Proteomes" id="UP000242444">
    <property type="component" value="Unassembled WGS sequence"/>
</dbReference>
<reference evidence="1 2" key="1">
    <citation type="submission" date="2017-07" db="EMBL/GenBank/DDBJ databases">
        <title>Amycolatopsis antarcticus sp. nov., isolated from the surface of an Antarcticus brown macroalga.</title>
        <authorList>
            <person name="Wang J."/>
            <person name="Leiva S."/>
            <person name="Huang J."/>
            <person name="Huang Y."/>
        </authorList>
    </citation>
    <scope>NUCLEOTIDE SEQUENCE [LARGE SCALE GENOMIC DNA]</scope>
    <source>
        <strain evidence="1 2">AU-G6</strain>
    </source>
</reference>
<dbReference type="InParanoid" id="A0A263D3I4"/>
<sequence>MSEARIGKPDAEGRIEVYAPPERVFALITDLDVLAEVSKDFTGFRWLDGATAVEPGARFRGRNQRGVRTWNTTSTVAELVPGQRFVFDVTAVGSTPVARWEYVLEPLPEGCRVTERTWERRPGWLRFVGGLASGVWHRAAANELCIAVTLRNLKARAEAETAAASASVEVDATADAAFALITDLDRISACAEEWQSGAWLDGGSATVLGSRFRGRNASRELSWETVSTVRESVPGTLFTFDVHDGDIPVSRWNYRIEPSGRGVRVTESVWDRRPEEYKPVSTKTTGVVDRAGANQRNIKATLRRVKAELEKA</sequence>
<organism evidence="1 2">
    <name type="scientific">Amycolatopsis antarctica</name>
    <dbReference type="NCBI Taxonomy" id="1854586"/>
    <lineage>
        <taxon>Bacteria</taxon>
        <taxon>Bacillati</taxon>
        <taxon>Actinomycetota</taxon>
        <taxon>Actinomycetes</taxon>
        <taxon>Pseudonocardiales</taxon>
        <taxon>Pseudonocardiaceae</taxon>
        <taxon>Amycolatopsis</taxon>
    </lineage>
</organism>
<dbReference type="CDD" id="cd07812">
    <property type="entry name" value="SRPBCC"/>
    <property type="match status" value="2"/>
</dbReference>
<dbReference type="Pfam" id="PF10604">
    <property type="entry name" value="Polyketide_cyc2"/>
    <property type="match status" value="2"/>
</dbReference>
<accession>A0A263D3I4</accession>
<dbReference type="Gene3D" id="3.30.530.20">
    <property type="match status" value="2"/>
</dbReference>
<protein>
    <recommendedName>
        <fullName evidence="3">Polyketide cyclase</fullName>
    </recommendedName>
</protein>
<dbReference type="InterPro" id="IPR019587">
    <property type="entry name" value="Polyketide_cyclase/dehydratase"/>
</dbReference>
<name>A0A263D3I4_9PSEU</name>
<dbReference type="EMBL" id="NKYE01000007">
    <property type="protein sequence ID" value="OZM72779.1"/>
    <property type="molecule type" value="Genomic_DNA"/>
</dbReference>
<gene>
    <name evidence="1" type="ORF">CFN78_14290</name>
</gene>
<dbReference type="AlphaFoldDB" id="A0A263D3I4"/>
<dbReference type="InterPro" id="IPR023393">
    <property type="entry name" value="START-like_dom_sf"/>
</dbReference>
<keyword evidence="2" id="KW-1185">Reference proteome</keyword>
<proteinExistence type="predicted"/>
<evidence type="ECO:0000313" key="1">
    <source>
        <dbReference type="EMBL" id="OZM72779.1"/>
    </source>
</evidence>
<evidence type="ECO:0008006" key="3">
    <source>
        <dbReference type="Google" id="ProtNLM"/>
    </source>
</evidence>
<evidence type="ECO:0000313" key="2">
    <source>
        <dbReference type="Proteomes" id="UP000242444"/>
    </source>
</evidence>
<dbReference type="SUPFAM" id="SSF55961">
    <property type="entry name" value="Bet v1-like"/>
    <property type="match status" value="2"/>
</dbReference>
<dbReference type="RefSeq" id="WP_094863256.1">
    <property type="nucleotide sequence ID" value="NZ_NKYE01000007.1"/>
</dbReference>